<dbReference type="SUPFAM" id="SSF69118">
    <property type="entry name" value="AhpD-like"/>
    <property type="match status" value="1"/>
</dbReference>
<evidence type="ECO:0000259" key="2">
    <source>
        <dbReference type="Pfam" id="PF02627"/>
    </source>
</evidence>
<keyword evidence="1" id="KW-1133">Transmembrane helix</keyword>
<keyword evidence="1" id="KW-0812">Transmembrane</keyword>
<reference evidence="3 4" key="1">
    <citation type="submission" date="2019-04" db="EMBL/GenBank/DDBJ databases">
        <title>Mesorhizobium composti sp. nov., isolated from compost.</title>
        <authorList>
            <person name="Lin S.-Y."/>
            <person name="Hameed A."/>
            <person name="Hsieh Y.-T."/>
            <person name="Young C.-C."/>
        </authorList>
    </citation>
    <scope>NUCLEOTIDE SEQUENCE [LARGE SCALE GENOMIC DNA]</scope>
    <source>
        <strain evidence="3 4">CC-YTH430</strain>
    </source>
</reference>
<evidence type="ECO:0000313" key="3">
    <source>
        <dbReference type="EMBL" id="THF56942.1"/>
    </source>
</evidence>
<keyword evidence="4" id="KW-1185">Reference proteome</keyword>
<name>A0ABY2Q607_9HYPH</name>
<dbReference type="InterPro" id="IPR029032">
    <property type="entry name" value="AhpD-like"/>
</dbReference>
<feature type="domain" description="Carboxymuconolactone decarboxylase-like" evidence="2">
    <location>
        <begin position="42"/>
        <end position="126"/>
    </location>
</feature>
<evidence type="ECO:0000256" key="1">
    <source>
        <dbReference type="SAM" id="Phobius"/>
    </source>
</evidence>
<feature type="transmembrane region" description="Helical" evidence="1">
    <location>
        <begin position="107"/>
        <end position="130"/>
    </location>
</feature>
<dbReference type="Pfam" id="PF02627">
    <property type="entry name" value="CMD"/>
    <property type="match status" value="1"/>
</dbReference>
<dbReference type="Gene3D" id="1.20.1290.10">
    <property type="entry name" value="AhpD-like"/>
    <property type="match status" value="1"/>
</dbReference>
<proteinExistence type="predicted"/>
<accession>A0ABY2Q607</accession>
<dbReference type="InterPro" id="IPR052512">
    <property type="entry name" value="4CMD/NDH-1_regulator"/>
</dbReference>
<protein>
    <submittedName>
        <fullName evidence="3">Carboxymuconolactone decarboxylase family protein</fullName>
    </submittedName>
</protein>
<comment type="caution">
    <text evidence="3">The sequence shown here is derived from an EMBL/GenBank/DDBJ whole genome shotgun (WGS) entry which is preliminary data.</text>
</comment>
<dbReference type="PANTHER" id="PTHR33570">
    <property type="entry name" value="4-CARBOXYMUCONOLACTONE DECARBOXYLASE FAMILY PROTEIN"/>
    <property type="match status" value="1"/>
</dbReference>
<dbReference type="EMBL" id="SSNY01000006">
    <property type="protein sequence ID" value="THF56942.1"/>
    <property type="molecule type" value="Genomic_DNA"/>
</dbReference>
<organism evidence="3 4">
    <name type="scientific">Ollibium composti</name>
    <dbReference type="NCBI Taxonomy" id="2675109"/>
    <lineage>
        <taxon>Bacteria</taxon>
        <taxon>Pseudomonadati</taxon>
        <taxon>Pseudomonadota</taxon>
        <taxon>Alphaproteobacteria</taxon>
        <taxon>Hyphomicrobiales</taxon>
        <taxon>Phyllobacteriaceae</taxon>
        <taxon>Ollibium</taxon>
    </lineage>
</organism>
<sequence length="138" mass="14752">MLDEIATTPRSDERFKQGCERFMAVTGFPAQAFLDNLKDSSPDFGRYLIEWVFGDVYGRDDLDLKTRELVVIAAGAALGATGIDVLKFHIPNAIRVGATREQVFGALIQVSIVAGIPIALAAITAAGQILSDVNGAVE</sequence>
<gene>
    <name evidence="3" type="ORF">E6C48_11475</name>
</gene>
<dbReference type="RefSeq" id="WP_136357279.1">
    <property type="nucleotide sequence ID" value="NZ_SSNY01000006.1"/>
</dbReference>
<evidence type="ECO:0000313" key="4">
    <source>
        <dbReference type="Proteomes" id="UP000306441"/>
    </source>
</evidence>
<dbReference type="PANTHER" id="PTHR33570:SF10">
    <property type="entry name" value="GAMMA-CARBOXYMUCONOLACTONE DECARBOXYLASE"/>
    <property type="match status" value="1"/>
</dbReference>
<keyword evidence="1" id="KW-0472">Membrane</keyword>
<dbReference type="InterPro" id="IPR003779">
    <property type="entry name" value="CMD-like"/>
</dbReference>
<dbReference type="Proteomes" id="UP000306441">
    <property type="component" value="Unassembled WGS sequence"/>
</dbReference>